<dbReference type="RefSeq" id="WP_263594897.1">
    <property type="nucleotide sequence ID" value="NZ_CP107020.1"/>
</dbReference>
<evidence type="ECO:0000313" key="8">
    <source>
        <dbReference type="EMBL" id="UYG17689.1"/>
    </source>
</evidence>
<dbReference type="PANTHER" id="PTHR11070:SF45">
    <property type="entry name" value="DNA 3'-5' HELICASE"/>
    <property type="match status" value="1"/>
</dbReference>
<dbReference type="PANTHER" id="PTHR11070">
    <property type="entry name" value="UVRD / RECB / PCRA DNA HELICASE FAMILY MEMBER"/>
    <property type="match status" value="1"/>
</dbReference>
<evidence type="ECO:0000256" key="2">
    <source>
        <dbReference type="ARBA" id="ARBA00022801"/>
    </source>
</evidence>
<sequence>MTRPRPSSPPSPSASTPSTSAPSASAPSGSAFALPSRLAEKSAPSLLAADEAQFAAIGTALSAARADLGARLEQALAAPARDGQERVERDVAVRSLGARRRRLDRFSLDACLGRTVAVDGGSPRYIGRLGVADAHGDPLLLDWRSPAAEPFFAATRAHPLDLASRRRYRWVGGQVRDYVDETFRAPGGPEAATVLVAPAAPDDDSEFLESLGEARTPRMRDVLATLAADQDAVIRADARTPLVVDGGPGTGKTVVALHRAAYLLYADPRTRRDGVLVVGPHRPYLRYVADVLPNLGEDDVRTCTLADLVPEGADGALAAERDPRAAALKGDVRMVAAIEPAVAFYEEPPTAPLDVETPWGSVHLTAADWADAFAAVASGTPHNLAREQILDELAEIVLSRLDADEEDLEVDRVRADLDHDEELTAALRQAWPILDAADLVADLWEVPAYLRRCAPWLDRQDAARLRRADPRAWTDADLPLLDAARHRLGDPGHERRRRRADAARARTEEDLSGIIDDLIASDQTEMLQMSMLRGDDLRGALVAAAETPEAAPEDLAGPFAHVIVDEAQELTDAERGMILRRCPSRSLTIVGDRAQSRRGFAESWTERLARVGLPRGVEVATLHVNYRTPAEIMREAEPVIRAVLPDANVPTSIRETGTAVRRGALTELDATVDGWLAAHPEGIVGVLAVGDPGGEGAWRHDDRVQLLTPELAAGLEFDLVVLVDPEALGTGVAGAVARYVAMTRATRELVVLADTAG</sequence>
<dbReference type="InterPro" id="IPR000212">
    <property type="entry name" value="DNA_helicase_UvrD/REP"/>
</dbReference>
<feature type="compositionally biased region" description="Pro residues" evidence="6">
    <location>
        <begin position="1"/>
        <end position="12"/>
    </location>
</feature>
<evidence type="ECO:0000259" key="7">
    <source>
        <dbReference type="PROSITE" id="PS51198"/>
    </source>
</evidence>
<accession>A0ABY6G4X9</accession>
<evidence type="ECO:0000256" key="6">
    <source>
        <dbReference type="SAM" id="MobiDB-lite"/>
    </source>
</evidence>
<evidence type="ECO:0000256" key="5">
    <source>
        <dbReference type="PROSITE-ProRule" id="PRU00560"/>
    </source>
</evidence>
<proteinExistence type="predicted"/>
<keyword evidence="4 5" id="KW-0067">ATP-binding</keyword>
<keyword evidence="2 5" id="KW-0378">Hydrolase</keyword>
<evidence type="ECO:0000256" key="3">
    <source>
        <dbReference type="ARBA" id="ARBA00022806"/>
    </source>
</evidence>
<organism evidence="8 9">
    <name type="scientific">Brachybacterium huguangmaarense</name>
    <dbReference type="NCBI Taxonomy" id="1652028"/>
    <lineage>
        <taxon>Bacteria</taxon>
        <taxon>Bacillati</taxon>
        <taxon>Actinomycetota</taxon>
        <taxon>Actinomycetes</taxon>
        <taxon>Micrococcales</taxon>
        <taxon>Dermabacteraceae</taxon>
        <taxon>Brachybacterium</taxon>
    </lineage>
</organism>
<dbReference type="Proteomes" id="UP001164305">
    <property type="component" value="Chromosome"/>
</dbReference>
<feature type="binding site" evidence="5">
    <location>
        <begin position="246"/>
        <end position="253"/>
    </location>
    <ligand>
        <name>ATP</name>
        <dbReference type="ChEBI" id="CHEBI:30616"/>
    </ligand>
</feature>
<evidence type="ECO:0000313" key="9">
    <source>
        <dbReference type="Proteomes" id="UP001164305"/>
    </source>
</evidence>
<keyword evidence="3 5" id="KW-0347">Helicase</keyword>
<dbReference type="SUPFAM" id="SSF52540">
    <property type="entry name" value="P-loop containing nucleoside triphosphate hydrolases"/>
    <property type="match status" value="1"/>
</dbReference>
<protein>
    <submittedName>
        <fullName evidence="8">AAA family ATPase</fullName>
    </submittedName>
</protein>
<feature type="compositionally biased region" description="Low complexity" evidence="6">
    <location>
        <begin position="13"/>
        <end position="35"/>
    </location>
</feature>
<dbReference type="NCBIfam" id="NF041254">
    <property type="entry name" value="motor_HelR"/>
    <property type="match status" value="1"/>
</dbReference>
<dbReference type="EMBL" id="CP107020">
    <property type="protein sequence ID" value="UYG17689.1"/>
    <property type="molecule type" value="Genomic_DNA"/>
</dbReference>
<feature type="domain" description="UvrD-like helicase ATP-binding" evidence="7">
    <location>
        <begin position="225"/>
        <end position="629"/>
    </location>
</feature>
<evidence type="ECO:0000256" key="1">
    <source>
        <dbReference type="ARBA" id="ARBA00022741"/>
    </source>
</evidence>
<gene>
    <name evidence="8" type="ORF">BRM3_04510</name>
</gene>
<keyword evidence="9" id="KW-1185">Reference proteome</keyword>
<dbReference type="InterPro" id="IPR014016">
    <property type="entry name" value="UvrD-like_ATP-bd"/>
</dbReference>
<feature type="region of interest" description="Disordered" evidence="6">
    <location>
        <begin position="1"/>
        <end position="35"/>
    </location>
</feature>
<keyword evidence="1 5" id="KW-0547">Nucleotide-binding</keyword>
<dbReference type="InterPro" id="IPR027417">
    <property type="entry name" value="P-loop_NTPase"/>
</dbReference>
<dbReference type="Gene3D" id="3.40.50.300">
    <property type="entry name" value="P-loop containing nucleotide triphosphate hydrolases"/>
    <property type="match status" value="3"/>
</dbReference>
<dbReference type="PROSITE" id="PS51198">
    <property type="entry name" value="UVRD_HELICASE_ATP_BIND"/>
    <property type="match status" value="1"/>
</dbReference>
<evidence type="ECO:0000256" key="4">
    <source>
        <dbReference type="ARBA" id="ARBA00022840"/>
    </source>
</evidence>
<reference evidence="8" key="1">
    <citation type="submission" date="2022-10" db="EMBL/GenBank/DDBJ databases">
        <title>Whole-Genome Sequencing of Brachybacterium huguangmaarense BRM-3, Isolated from Betula schmidtii.</title>
        <authorList>
            <person name="Haam D."/>
        </authorList>
    </citation>
    <scope>NUCLEOTIDE SEQUENCE</scope>
    <source>
        <strain evidence="8">BRM-3</strain>
    </source>
</reference>
<name>A0ABY6G4X9_9MICO</name>